<gene>
    <name evidence="1" type="ORF">METZ01_LOCUS195291</name>
</gene>
<dbReference type="GO" id="GO:0006508">
    <property type="term" value="P:proteolysis"/>
    <property type="evidence" value="ECO:0007669"/>
    <property type="project" value="InterPro"/>
</dbReference>
<dbReference type="AlphaFoldDB" id="A0A382DXZ7"/>
<dbReference type="PANTHER" id="PTHR22939:SF129">
    <property type="entry name" value="SERINE PROTEASE HTRA2, MITOCHONDRIAL"/>
    <property type="match status" value="1"/>
</dbReference>
<proteinExistence type="predicted"/>
<reference evidence="1" key="1">
    <citation type="submission" date="2018-05" db="EMBL/GenBank/DDBJ databases">
        <authorList>
            <person name="Lanie J.A."/>
            <person name="Ng W.-L."/>
            <person name="Kazmierczak K.M."/>
            <person name="Andrzejewski T.M."/>
            <person name="Davidsen T.M."/>
            <person name="Wayne K.J."/>
            <person name="Tettelin H."/>
            <person name="Glass J.I."/>
            <person name="Rusch D."/>
            <person name="Podicherti R."/>
            <person name="Tsui H.-C.T."/>
            <person name="Winkler M.E."/>
        </authorList>
    </citation>
    <scope>NUCLEOTIDE SEQUENCE</scope>
</reference>
<dbReference type="SUPFAM" id="SSF50494">
    <property type="entry name" value="Trypsin-like serine proteases"/>
    <property type="match status" value="1"/>
</dbReference>
<protein>
    <submittedName>
        <fullName evidence="1">Uncharacterized protein</fullName>
    </submittedName>
</protein>
<evidence type="ECO:0000313" key="1">
    <source>
        <dbReference type="EMBL" id="SVB42437.1"/>
    </source>
</evidence>
<dbReference type="InterPro" id="IPR009003">
    <property type="entry name" value="Peptidase_S1_PA"/>
</dbReference>
<dbReference type="Gene3D" id="2.40.10.120">
    <property type="match status" value="1"/>
</dbReference>
<accession>A0A382DXZ7</accession>
<name>A0A382DXZ7_9ZZZZ</name>
<dbReference type="InterPro" id="IPR001940">
    <property type="entry name" value="Peptidase_S1C"/>
</dbReference>
<dbReference type="PRINTS" id="PR00834">
    <property type="entry name" value="PROTEASES2C"/>
</dbReference>
<dbReference type="EMBL" id="UINC01041323">
    <property type="protein sequence ID" value="SVB42437.1"/>
    <property type="molecule type" value="Genomic_DNA"/>
</dbReference>
<dbReference type="PANTHER" id="PTHR22939">
    <property type="entry name" value="SERINE PROTEASE FAMILY S1C HTRA-RELATED"/>
    <property type="match status" value="1"/>
</dbReference>
<dbReference type="GO" id="GO:0004252">
    <property type="term" value="F:serine-type endopeptidase activity"/>
    <property type="evidence" value="ECO:0007669"/>
    <property type="project" value="InterPro"/>
</dbReference>
<dbReference type="Pfam" id="PF13365">
    <property type="entry name" value="Trypsin_2"/>
    <property type="match status" value="1"/>
</dbReference>
<organism evidence="1">
    <name type="scientific">marine metagenome</name>
    <dbReference type="NCBI Taxonomy" id="408172"/>
    <lineage>
        <taxon>unclassified sequences</taxon>
        <taxon>metagenomes</taxon>
        <taxon>ecological metagenomes</taxon>
    </lineage>
</organism>
<sequence length="272" mass="30037">MVSYFHPLVAEEDNFVTDIVEKYSESVVLVQAGRYGDDDISFGSGVIVNNGRMIITNIHVVTGADKVWIVFPDETEMTVKGYVRADEDHDLVSIKLTEKKKPAFPVRIKPSHSVKIGQKVVAIGNPRGLTTTVSEGIISSKRKMDDGTVFLQTTAPISKGSSGGGLFNSGGDLIGITTFTYRESQNLNFAFPGELIYPLLNDRRISPFKNLKTNLFAVDPSPADRLPATKTIYVTRSGKKYHKRGCSYLKKSAIPLQLNEATAKYLPCKRCW</sequence>